<evidence type="ECO:0000259" key="11">
    <source>
        <dbReference type="PROSITE" id="PS52035"/>
    </source>
</evidence>
<dbReference type="PANTHER" id="PTHR11705:SF83">
    <property type="entry name" value="INACTIVE METALLOCARBOXYPEPTIDASE ECM14"/>
    <property type="match status" value="1"/>
</dbReference>
<evidence type="ECO:0000256" key="6">
    <source>
        <dbReference type="ARBA" id="ARBA00022729"/>
    </source>
</evidence>
<evidence type="ECO:0000256" key="5">
    <source>
        <dbReference type="ARBA" id="ARBA00022670"/>
    </source>
</evidence>
<feature type="domain" description="Peptidase M14" evidence="11">
    <location>
        <begin position="42"/>
        <end position="356"/>
    </location>
</feature>
<dbReference type="Pfam" id="PF22888">
    <property type="entry name" value="FIMAH"/>
    <property type="match status" value="1"/>
</dbReference>
<dbReference type="Pfam" id="PF00246">
    <property type="entry name" value="Peptidase_M14"/>
    <property type="match status" value="1"/>
</dbReference>
<keyword evidence="9" id="KW-0325">Glycoprotein</keyword>
<dbReference type="PANTHER" id="PTHR11705">
    <property type="entry name" value="PROTEASE FAMILY M14 CARBOXYPEPTIDASE A,B"/>
    <property type="match status" value="1"/>
</dbReference>
<evidence type="ECO:0000256" key="9">
    <source>
        <dbReference type="ARBA" id="ARBA00023180"/>
    </source>
</evidence>
<keyword evidence="7" id="KW-0378">Hydrolase</keyword>
<dbReference type="InterPro" id="IPR000834">
    <property type="entry name" value="Peptidase_M14"/>
</dbReference>
<evidence type="ECO:0000256" key="4">
    <source>
        <dbReference type="ARBA" id="ARBA00022525"/>
    </source>
</evidence>
<dbReference type="Gene3D" id="3.40.630.10">
    <property type="entry name" value="Zn peptidases"/>
    <property type="match status" value="1"/>
</dbReference>
<evidence type="ECO:0000256" key="3">
    <source>
        <dbReference type="ARBA" id="ARBA00005988"/>
    </source>
</evidence>
<evidence type="ECO:0000256" key="7">
    <source>
        <dbReference type="ARBA" id="ARBA00022801"/>
    </source>
</evidence>
<name>A0ABQ4K102_9BACI</name>
<dbReference type="RefSeq" id="WP_212962069.1">
    <property type="nucleotide sequence ID" value="NZ_BOQT01000002.1"/>
</dbReference>
<protein>
    <recommendedName>
        <fullName evidence="11">Peptidase M14 domain-containing protein</fullName>
    </recommendedName>
</protein>
<comment type="cofactor">
    <cofactor evidence="1">
        <name>Zn(2+)</name>
        <dbReference type="ChEBI" id="CHEBI:29105"/>
    </cofactor>
</comment>
<comment type="subcellular location">
    <subcellularLocation>
        <location evidence="2">Secreted</location>
    </subcellularLocation>
</comment>
<keyword evidence="5" id="KW-0645">Protease</keyword>
<dbReference type="EMBL" id="BOQT01000002">
    <property type="protein sequence ID" value="GIN19432.1"/>
    <property type="molecule type" value="Genomic_DNA"/>
</dbReference>
<accession>A0ABQ4K102</accession>
<reference evidence="12 13" key="1">
    <citation type="submission" date="2021-03" db="EMBL/GenBank/DDBJ databases">
        <title>Antimicrobial resistance genes in bacteria isolated from Japanese honey, and their potential for conferring macrolide and lincosamide resistance in the American foulbrood pathogen Paenibacillus larvae.</title>
        <authorList>
            <person name="Okamoto M."/>
            <person name="Kumagai M."/>
            <person name="Kanamori H."/>
            <person name="Takamatsu D."/>
        </authorList>
    </citation>
    <scope>NUCLEOTIDE SEQUENCE [LARGE SCALE GENOMIC DNA]</scope>
    <source>
        <strain evidence="12 13">J1TS3</strain>
    </source>
</reference>
<sequence length="471" mass="53221">MKAIVKRDIWKKLMFFAAALLLMLIPVSEISAQAVQDPVERDWMTNDEFLQKLDEIEKASSGRVKVDVAGHSSQGTEIMSARVGTGDQVLLINGSIHGNEKSGGEAIVEILDYLGTSDSSFAQSVRDNVTIVTIPRFNVDGLEFPQRQNVFPWDEVVTAYPQLAGAAPAWYYNERNRGFDINRDFHADLNYQVVPEDLPGTTLDFGFFITKESQLLRDLYVDLQKEFGKVEAFVDLHHMGTPKLNKTGEDVTIAIDFPPLGPEDSTKYDAWPLLDQEKSKRYALAAALGVKEFSDIEEPGVSQYVHFQERDYPGQARSAFALNGSATVLFEMPGQQPQVGYDQKLVNRVENGLWGIISHMADGSIDDLNGDDFLTKIPRYWTDNITDMRDVLERFAKEGQFKNNGLARSLANHLKSLEVYEKQENSKKMVKHLEGFKVALDKQREKGQIEQEAYNRLNSDANTLLERWKKK</sequence>
<proteinExistence type="inferred from homology"/>
<dbReference type="SUPFAM" id="SSF53187">
    <property type="entry name" value="Zn-dependent exopeptidases"/>
    <property type="match status" value="1"/>
</dbReference>
<evidence type="ECO:0000313" key="12">
    <source>
        <dbReference type="EMBL" id="GIN19432.1"/>
    </source>
</evidence>
<keyword evidence="4" id="KW-0964">Secreted</keyword>
<gene>
    <name evidence="12" type="ORF">J1TS3_05660</name>
</gene>
<evidence type="ECO:0000256" key="8">
    <source>
        <dbReference type="ARBA" id="ARBA00023026"/>
    </source>
</evidence>
<comment type="caution">
    <text evidence="12">The sequence shown here is derived from an EMBL/GenBank/DDBJ whole genome shotgun (WGS) entry which is preliminary data.</text>
</comment>
<keyword evidence="13" id="KW-1185">Reference proteome</keyword>
<comment type="similarity">
    <text evidence="3 10">Belongs to the peptidase M14 family.</text>
</comment>
<dbReference type="PROSITE" id="PS52035">
    <property type="entry name" value="PEPTIDASE_M14"/>
    <property type="match status" value="1"/>
</dbReference>
<evidence type="ECO:0000313" key="13">
    <source>
        <dbReference type="Proteomes" id="UP000680279"/>
    </source>
</evidence>
<dbReference type="Proteomes" id="UP000680279">
    <property type="component" value="Unassembled WGS sequence"/>
</dbReference>
<evidence type="ECO:0000256" key="10">
    <source>
        <dbReference type="PROSITE-ProRule" id="PRU01379"/>
    </source>
</evidence>
<keyword evidence="6" id="KW-0732">Signal</keyword>
<feature type="active site" description="Proton donor/acceptor" evidence="10">
    <location>
        <position position="331"/>
    </location>
</feature>
<evidence type="ECO:0000256" key="2">
    <source>
        <dbReference type="ARBA" id="ARBA00004613"/>
    </source>
</evidence>
<keyword evidence="8" id="KW-0843">Virulence</keyword>
<dbReference type="InterPro" id="IPR054470">
    <property type="entry name" value="FIMAH_dom"/>
</dbReference>
<evidence type="ECO:0000256" key="1">
    <source>
        <dbReference type="ARBA" id="ARBA00001947"/>
    </source>
</evidence>
<organism evidence="12 13">
    <name type="scientific">Siminovitchia fordii</name>
    <dbReference type="NCBI Taxonomy" id="254759"/>
    <lineage>
        <taxon>Bacteria</taxon>
        <taxon>Bacillati</taxon>
        <taxon>Bacillota</taxon>
        <taxon>Bacilli</taxon>
        <taxon>Bacillales</taxon>
        <taxon>Bacillaceae</taxon>
        <taxon>Siminovitchia</taxon>
    </lineage>
</organism>